<evidence type="ECO:0000313" key="3">
    <source>
        <dbReference type="Proteomes" id="UP000198440"/>
    </source>
</evidence>
<feature type="compositionally biased region" description="Basic and acidic residues" evidence="1">
    <location>
        <begin position="109"/>
        <end position="124"/>
    </location>
</feature>
<dbReference type="Proteomes" id="UP000198440">
    <property type="component" value="Unassembled WGS sequence"/>
</dbReference>
<proteinExistence type="predicted"/>
<sequence>MAFVAEKWYDHNGLQCALRCRGPRGRFIPDSYSTGSGVGGDSGANGGELTLRTAFVAGALVGLFGSDRFGFAVSADGSTFFDELGVDNTNGTVDVLQVPRTTPSWSGERAGRLAERRKTAEKANDVQRRKLEAEATSWLTGFATGSSEGCRLGV</sequence>
<protein>
    <submittedName>
        <fullName evidence="2">Uncharacterized protein</fullName>
    </submittedName>
</protein>
<gene>
    <name evidence="2" type="ORF">SAMN04488078_106028</name>
</gene>
<evidence type="ECO:0000313" key="2">
    <source>
        <dbReference type="EMBL" id="SNT12472.1"/>
    </source>
</evidence>
<accession>A0A239K465</accession>
<evidence type="ECO:0000256" key="1">
    <source>
        <dbReference type="SAM" id="MobiDB-lite"/>
    </source>
</evidence>
<feature type="region of interest" description="Disordered" evidence="1">
    <location>
        <begin position="102"/>
        <end position="124"/>
    </location>
</feature>
<reference evidence="2 3" key="1">
    <citation type="submission" date="2017-06" db="EMBL/GenBank/DDBJ databases">
        <authorList>
            <person name="Kim H.J."/>
            <person name="Triplett B.A."/>
        </authorList>
    </citation>
    <scope>NUCLEOTIDE SEQUENCE [LARGE SCALE GENOMIC DNA]</scope>
    <source>
        <strain evidence="2 3">DSM 11445</strain>
    </source>
</reference>
<name>A0A239K465_9RHOB</name>
<organism evidence="2 3">
    <name type="scientific">Antarctobacter heliothermus</name>
    <dbReference type="NCBI Taxonomy" id="74033"/>
    <lineage>
        <taxon>Bacteria</taxon>
        <taxon>Pseudomonadati</taxon>
        <taxon>Pseudomonadota</taxon>
        <taxon>Alphaproteobacteria</taxon>
        <taxon>Rhodobacterales</taxon>
        <taxon>Roseobacteraceae</taxon>
        <taxon>Antarctobacter</taxon>
    </lineage>
</organism>
<dbReference type="AlphaFoldDB" id="A0A239K465"/>
<dbReference type="EMBL" id="FZON01000060">
    <property type="protein sequence ID" value="SNT12472.1"/>
    <property type="molecule type" value="Genomic_DNA"/>
</dbReference>